<sequence length="181" mass="19546">MDHGLCRMVSALSRHAALSGSYRHILGAENGRGVPGGFLSARRPGPDSSGCRQHDGIAGFHVLSSARPRLSSAHFHQFNAGYRIPICNVKKTRTNLPVLLKIDTTPVVQTGIDVKMRDMPSAEHPVCRTCDLQFLRHQGIAVTSIRFLRNLPETTPGFFCDKISSGASPAGCGPTENVQTT</sequence>
<gene>
    <name evidence="1" type="ORF">CARN6_0654</name>
</gene>
<organism evidence="1">
    <name type="scientific">mine drainage metagenome</name>
    <dbReference type="NCBI Taxonomy" id="410659"/>
    <lineage>
        <taxon>unclassified sequences</taxon>
        <taxon>metagenomes</taxon>
        <taxon>ecological metagenomes</taxon>
    </lineage>
</organism>
<dbReference type="EMBL" id="CABQ01000087">
    <property type="protein sequence ID" value="CBI07322.1"/>
    <property type="molecule type" value="Genomic_DNA"/>
</dbReference>
<accession>E6QJA6</accession>
<dbReference type="AlphaFoldDB" id="E6QJA6"/>
<protein>
    <submittedName>
        <fullName evidence="1">Uncharacterized protein</fullName>
    </submittedName>
</protein>
<evidence type="ECO:0000313" key="1">
    <source>
        <dbReference type="EMBL" id="CBI07322.1"/>
    </source>
</evidence>
<comment type="caution">
    <text evidence="1">The sequence shown here is derived from an EMBL/GenBank/DDBJ whole genome shotgun (WGS) entry which is preliminary data.</text>
</comment>
<reference evidence="1" key="1">
    <citation type="submission" date="2009-10" db="EMBL/GenBank/DDBJ databases">
        <title>Diversity of trophic interactions inside an arsenic-rich microbial ecosystem.</title>
        <authorList>
            <person name="Bertin P.N."/>
            <person name="Heinrich-Salmeron A."/>
            <person name="Pelletier E."/>
            <person name="Goulhen-Chollet F."/>
            <person name="Arsene-Ploetze F."/>
            <person name="Gallien S."/>
            <person name="Calteau A."/>
            <person name="Vallenet D."/>
            <person name="Casiot C."/>
            <person name="Chane-Woon-Ming B."/>
            <person name="Giloteaux L."/>
            <person name="Barakat M."/>
            <person name="Bonnefoy V."/>
            <person name="Bruneel O."/>
            <person name="Chandler M."/>
            <person name="Cleiss J."/>
            <person name="Duran R."/>
            <person name="Elbaz-Poulichet F."/>
            <person name="Fonknechten N."/>
            <person name="Lauga B."/>
            <person name="Mornico D."/>
            <person name="Ortet P."/>
            <person name="Schaeffer C."/>
            <person name="Siguier P."/>
            <person name="Alexander Thil Smith A."/>
            <person name="Van Dorsselaer A."/>
            <person name="Weissenbach J."/>
            <person name="Medigue C."/>
            <person name="Le Paslier D."/>
        </authorList>
    </citation>
    <scope>NUCLEOTIDE SEQUENCE</scope>
</reference>
<proteinExistence type="predicted"/>
<name>E6QJA6_9ZZZZ</name>